<comment type="caution">
    <text evidence="1">The sequence shown here is derived from an EMBL/GenBank/DDBJ whole genome shotgun (WGS) entry which is preliminary data.</text>
</comment>
<proteinExistence type="predicted"/>
<evidence type="ECO:0000313" key="2">
    <source>
        <dbReference type="Proteomes" id="UP001216674"/>
    </source>
</evidence>
<dbReference type="EMBL" id="JARJLM010000328">
    <property type="protein sequence ID" value="MDF3835147.1"/>
    <property type="molecule type" value="Genomic_DNA"/>
</dbReference>
<sequence length="82" mass="9394">MYPCQCAECSRATLRPRDSDPEEYAAEVRHSAALGYGRCRLKLLPLRLLPVLSIRECDRFTRAEAAVIAERRRWLANAEDSE</sequence>
<accession>A0ABT6AR96</accession>
<organism evidence="1 2">
    <name type="scientific">Cupriavidus basilensis</name>
    <dbReference type="NCBI Taxonomy" id="68895"/>
    <lineage>
        <taxon>Bacteria</taxon>
        <taxon>Pseudomonadati</taxon>
        <taxon>Pseudomonadota</taxon>
        <taxon>Betaproteobacteria</taxon>
        <taxon>Burkholderiales</taxon>
        <taxon>Burkholderiaceae</taxon>
        <taxon>Cupriavidus</taxon>
    </lineage>
</organism>
<reference evidence="1 2" key="1">
    <citation type="submission" date="2023-03" db="EMBL/GenBank/DDBJ databases">
        <title>Draft assemblies of triclosan tolerant bacteria isolated from returned activated sludge.</title>
        <authorList>
            <person name="Van Hamelsveld S."/>
        </authorList>
    </citation>
    <scope>NUCLEOTIDE SEQUENCE [LARGE SCALE GENOMIC DNA]</scope>
    <source>
        <strain evidence="1 2">GW210010_S58</strain>
    </source>
</reference>
<name>A0ABT6AR96_9BURK</name>
<dbReference type="Proteomes" id="UP001216674">
    <property type="component" value="Unassembled WGS sequence"/>
</dbReference>
<dbReference type="RefSeq" id="WP_276266024.1">
    <property type="nucleotide sequence ID" value="NZ_JARJLM010000328.1"/>
</dbReference>
<evidence type="ECO:0000313" key="1">
    <source>
        <dbReference type="EMBL" id="MDF3835147.1"/>
    </source>
</evidence>
<evidence type="ECO:0008006" key="3">
    <source>
        <dbReference type="Google" id="ProtNLM"/>
    </source>
</evidence>
<gene>
    <name evidence="1" type="ORF">P3W85_19590</name>
</gene>
<protein>
    <recommendedName>
        <fullName evidence="3">Phage protein</fullName>
    </recommendedName>
</protein>
<keyword evidence="2" id="KW-1185">Reference proteome</keyword>